<evidence type="ECO:0000313" key="3">
    <source>
        <dbReference type="Proteomes" id="UP000276215"/>
    </source>
</evidence>
<dbReference type="OrthoDB" id="3438340at2759"/>
<accession>A0A3N4JE08</accession>
<gene>
    <name evidence="2" type="ORF">L873DRAFT_1829461</name>
</gene>
<organism evidence="2 3">
    <name type="scientific">Choiromyces venosus 120613-1</name>
    <dbReference type="NCBI Taxonomy" id="1336337"/>
    <lineage>
        <taxon>Eukaryota</taxon>
        <taxon>Fungi</taxon>
        <taxon>Dikarya</taxon>
        <taxon>Ascomycota</taxon>
        <taxon>Pezizomycotina</taxon>
        <taxon>Pezizomycetes</taxon>
        <taxon>Pezizales</taxon>
        <taxon>Tuberaceae</taxon>
        <taxon>Choiromyces</taxon>
    </lineage>
</organism>
<dbReference type="AlphaFoldDB" id="A0A3N4JE08"/>
<keyword evidence="3" id="KW-1185">Reference proteome</keyword>
<sequence length="204" mass="22038">MSATTPTSTSPPTPSTEAHQARITLHLSNTRSLVSSWLPPPTSHTTSQTLPGQDEDEELFTPMPPRLGLGAPIPKDFLTSENSTLRTNDILKRRLMGRGGSGGSKPMPEAVKKKRKEGGSEDEDEDEGRSALGRRKKMRLRQEKGMEVADSSGTPPQAPAAGEMGGKGEKKISPPPKTRFGSYLDAHRALQAKKKKKKNKSATT</sequence>
<protein>
    <submittedName>
        <fullName evidence="2">Uncharacterized protein</fullName>
    </submittedName>
</protein>
<reference evidence="2 3" key="1">
    <citation type="journal article" date="2018" name="Nat. Ecol. Evol.">
        <title>Pezizomycetes genomes reveal the molecular basis of ectomycorrhizal truffle lifestyle.</title>
        <authorList>
            <person name="Murat C."/>
            <person name="Payen T."/>
            <person name="Noel B."/>
            <person name="Kuo A."/>
            <person name="Morin E."/>
            <person name="Chen J."/>
            <person name="Kohler A."/>
            <person name="Krizsan K."/>
            <person name="Balestrini R."/>
            <person name="Da Silva C."/>
            <person name="Montanini B."/>
            <person name="Hainaut M."/>
            <person name="Levati E."/>
            <person name="Barry K.W."/>
            <person name="Belfiori B."/>
            <person name="Cichocki N."/>
            <person name="Clum A."/>
            <person name="Dockter R.B."/>
            <person name="Fauchery L."/>
            <person name="Guy J."/>
            <person name="Iotti M."/>
            <person name="Le Tacon F."/>
            <person name="Lindquist E.A."/>
            <person name="Lipzen A."/>
            <person name="Malagnac F."/>
            <person name="Mello A."/>
            <person name="Molinier V."/>
            <person name="Miyauchi S."/>
            <person name="Poulain J."/>
            <person name="Riccioni C."/>
            <person name="Rubini A."/>
            <person name="Sitrit Y."/>
            <person name="Splivallo R."/>
            <person name="Traeger S."/>
            <person name="Wang M."/>
            <person name="Zifcakova L."/>
            <person name="Wipf D."/>
            <person name="Zambonelli A."/>
            <person name="Paolocci F."/>
            <person name="Nowrousian M."/>
            <person name="Ottonello S."/>
            <person name="Baldrian P."/>
            <person name="Spatafora J.W."/>
            <person name="Henrissat B."/>
            <person name="Nagy L.G."/>
            <person name="Aury J.M."/>
            <person name="Wincker P."/>
            <person name="Grigoriev I.V."/>
            <person name="Bonfante P."/>
            <person name="Martin F.M."/>
        </authorList>
    </citation>
    <scope>NUCLEOTIDE SEQUENCE [LARGE SCALE GENOMIC DNA]</scope>
    <source>
        <strain evidence="2 3">120613-1</strain>
    </source>
</reference>
<dbReference type="Proteomes" id="UP000276215">
    <property type="component" value="Unassembled WGS sequence"/>
</dbReference>
<dbReference type="InterPro" id="IPR021641">
    <property type="entry name" value="DUF3245"/>
</dbReference>
<dbReference type="Pfam" id="PF11595">
    <property type="entry name" value="DUF3245"/>
    <property type="match status" value="1"/>
</dbReference>
<feature type="compositionally biased region" description="Basic residues" evidence="1">
    <location>
        <begin position="190"/>
        <end position="204"/>
    </location>
</feature>
<evidence type="ECO:0000256" key="1">
    <source>
        <dbReference type="SAM" id="MobiDB-lite"/>
    </source>
</evidence>
<dbReference type="EMBL" id="ML120414">
    <property type="protein sequence ID" value="RPA96499.1"/>
    <property type="molecule type" value="Genomic_DNA"/>
</dbReference>
<evidence type="ECO:0000313" key="2">
    <source>
        <dbReference type="EMBL" id="RPA96499.1"/>
    </source>
</evidence>
<name>A0A3N4JE08_9PEZI</name>
<proteinExistence type="predicted"/>
<feature type="region of interest" description="Disordered" evidence="1">
    <location>
        <begin position="31"/>
        <end position="204"/>
    </location>
</feature>